<dbReference type="PRINTS" id="PR02028">
    <property type="entry name" value="CMYCBINDINGP"/>
</dbReference>
<dbReference type="EMBL" id="CYKH01002042">
    <property type="protein sequence ID" value="CUG92455.1"/>
    <property type="molecule type" value="Genomic_DNA"/>
</dbReference>
<name>A0A0S4JQH9_BODSA</name>
<evidence type="ECO:0000256" key="2">
    <source>
        <dbReference type="ARBA" id="ARBA00009389"/>
    </source>
</evidence>
<dbReference type="InterPro" id="IPR026060">
    <property type="entry name" value="AMY1"/>
</dbReference>
<reference evidence="5" key="1">
    <citation type="submission" date="2015-09" db="EMBL/GenBank/DDBJ databases">
        <authorList>
            <consortium name="Pathogen Informatics"/>
        </authorList>
    </citation>
    <scope>NUCLEOTIDE SEQUENCE [LARGE SCALE GENOMIC DNA]</scope>
    <source>
        <strain evidence="5">Lake Konstanz</strain>
    </source>
</reference>
<proteinExistence type="inferred from homology"/>
<evidence type="ECO:0000313" key="5">
    <source>
        <dbReference type="Proteomes" id="UP000051952"/>
    </source>
</evidence>
<keyword evidence="3" id="KW-0539">Nucleus</keyword>
<comment type="subcellular location">
    <subcellularLocation>
        <location evidence="1">Nucleus</location>
    </subcellularLocation>
</comment>
<dbReference type="VEuPathDB" id="TriTrypDB:BSAL_37385"/>
<protein>
    <recommendedName>
        <fullName evidence="6">c-Myc-binding protein</fullName>
    </recommendedName>
</protein>
<accession>A0A0S4JQH9</accession>
<sequence length="88" mass="9859">MSYQSSEAKKEDFRKYLENSKVIDALTKVLVNLYEEPEKPSHPVDFIKKALGGPSPADFEALQAENAQLRAENEALKKRISDQAPPAQ</sequence>
<evidence type="ECO:0008006" key="6">
    <source>
        <dbReference type="Google" id="ProtNLM"/>
    </source>
</evidence>
<dbReference type="GO" id="GO:0003713">
    <property type="term" value="F:transcription coactivator activity"/>
    <property type="evidence" value="ECO:0007669"/>
    <property type="project" value="InterPro"/>
</dbReference>
<comment type="similarity">
    <text evidence="2">Belongs to the AMY1 family.</text>
</comment>
<organism evidence="4 5">
    <name type="scientific">Bodo saltans</name>
    <name type="common">Flagellated protozoan</name>
    <dbReference type="NCBI Taxonomy" id="75058"/>
    <lineage>
        <taxon>Eukaryota</taxon>
        <taxon>Discoba</taxon>
        <taxon>Euglenozoa</taxon>
        <taxon>Kinetoplastea</taxon>
        <taxon>Metakinetoplastina</taxon>
        <taxon>Eubodonida</taxon>
        <taxon>Bodonidae</taxon>
        <taxon>Bodo</taxon>
    </lineage>
</organism>
<gene>
    <name evidence="4" type="ORF">BSAL_37385</name>
</gene>
<dbReference type="AlphaFoldDB" id="A0A0S4JQH9"/>
<dbReference type="OrthoDB" id="524165at2759"/>
<dbReference type="GO" id="GO:0005634">
    <property type="term" value="C:nucleus"/>
    <property type="evidence" value="ECO:0007669"/>
    <property type="project" value="UniProtKB-SubCell"/>
</dbReference>
<dbReference type="PANTHER" id="PTHR13168">
    <property type="entry name" value="ASSOCIATE OF C-MYC AMY-1"/>
    <property type="match status" value="1"/>
</dbReference>
<evidence type="ECO:0000313" key="4">
    <source>
        <dbReference type="EMBL" id="CUG92455.1"/>
    </source>
</evidence>
<dbReference type="Proteomes" id="UP000051952">
    <property type="component" value="Unassembled WGS sequence"/>
</dbReference>
<keyword evidence="5" id="KW-1185">Reference proteome</keyword>
<dbReference type="PANTHER" id="PTHR13168:SF0">
    <property type="entry name" value="C-MYC-BINDING PROTEIN"/>
    <property type="match status" value="1"/>
</dbReference>
<dbReference type="OMA" id="MMHYKEE"/>
<evidence type="ECO:0000256" key="3">
    <source>
        <dbReference type="ARBA" id="ARBA00023242"/>
    </source>
</evidence>
<evidence type="ECO:0000256" key="1">
    <source>
        <dbReference type="ARBA" id="ARBA00004123"/>
    </source>
</evidence>